<evidence type="ECO:0000256" key="2">
    <source>
        <dbReference type="SAM" id="Phobius"/>
    </source>
</evidence>
<dbReference type="AlphaFoldDB" id="A0A5A7NAC8"/>
<dbReference type="Proteomes" id="UP000324996">
    <property type="component" value="Unassembled WGS sequence"/>
</dbReference>
<evidence type="ECO:0000313" key="3">
    <source>
        <dbReference type="EMBL" id="GER05333.1"/>
    </source>
</evidence>
<feature type="compositionally biased region" description="Basic residues" evidence="1">
    <location>
        <begin position="58"/>
        <end position="69"/>
    </location>
</feature>
<dbReference type="EMBL" id="BKCN01000022">
    <property type="protein sequence ID" value="GER05333.1"/>
    <property type="molecule type" value="Genomic_DNA"/>
</dbReference>
<organism evidence="3 4">
    <name type="scientific">Iodidimonas nitroreducens</name>
    <dbReference type="NCBI Taxonomy" id="1236968"/>
    <lineage>
        <taxon>Bacteria</taxon>
        <taxon>Pseudomonadati</taxon>
        <taxon>Pseudomonadota</taxon>
        <taxon>Alphaproteobacteria</taxon>
        <taxon>Iodidimonadales</taxon>
        <taxon>Iodidimonadaceae</taxon>
        <taxon>Iodidimonas</taxon>
    </lineage>
</organism>
<sequence>MDGQWLFLAEMILTFVLVLGFGFRELWLLRKDRLAKEKPPETGPENPQETSSPPLPARHSKGQHGPHDG</sequence>
<proteinExistence type="predicted"/>
<evidence type="ECO:0000313" key="4">
    <source>
        <dbReference type="Proteomes" id="UP000324996"/>
    </source>
</evidence>
<evidence type="ECO:0000256" key="1">
    <source>
        <dbReference type="SAM" id="MobiDB-lite"/>
    </source>
</evidence>
<feature type="region of interest" description="Disordered" evidence="1">
    <location>
        <begin position="36"/>
        <end position="69"/>
    </location>
</feature>
<name>A0A5A7NAC8_9PROT</name>
<keyword evidence="2" id="KW-1133">Transmembrane helix</keyword>
<gene>
    <name evidence="3" type="ORF">JCM17846_30150</name>
</gene>
<reference evidence="3 4" key="1">
    <citation type="submission" date="2019-09" db="EMBL/GenBank/DDBJ databases">
        <title>NBRP : Genome information of microbial organism related human and environment.</title>
        <authorList>
            <person name="Hattori M."/>
            <person name="Oshima K."/>
            <person name="Inaba H."/>
            <person name="Suda W."/>
            <person name="Sakamoto M."/>
            <person name="Iino T."/>
            <person name="Kitahara M."/>
            <person name="Oshida Y."/>
            <person name="Iida T."/>
            <person name="Kudo T."/>
            <person name="Itoh T."/>
            <person name="Ohkuma M."/>
        </authorList>
    </citation>
    <scope>NUCLEOTIDE SEQUENCE [LARGE SCALE GENOMIC DNA]</scope>
    <source>
        <strain evidence="3 4">Q-1</strain>
    </source>
</reference>
<protein>
    <submittedName>
        <fullName evidence="3">Uncharacterized protein</fullName>
    </submittedName>
</protein>
<keyword evidence="4" id="KW-1185">Reference proteome</keyword>
<feature type="transmembrane region" description="Helical" evidence="2">
    <location>
        <begin position="6"/>
        <end position="29"/>
    </location>
</feature>
<keyword evidence="2" id="KW-0812">Transmembrane</keyword>
<keyword evidence="2" id="KW-0472">Membrane</keyword>
<accession>A0A5A7NAC8</accession>
<dbReference type="RefSeq" id="WP_042083807.1">
    <property type="nucleotide sequence ID" value="NZ_BKCN01000022.1"/>
</dbReference>
<comment type="caution">
    <text evidence="3">The sequence shown here is derived from an EMBL/GenBank/DDBJ whole genome shotgun (WGS) entry which is preliminary data.</text>
</comment>